<dbReference type="AlphaFoldDB" id="A0A9W9KJM2"/>
<dbReference type="PANTHER" id="PTHR28158">
    <property type="entry name" value="37S RIBOSOMAL PROTEIN S35, MITOCHONDRIAL"/>
    <property type="match status" value="1"/>
</dbReference>
<protein>
    <recommendedName>
        <fullName evidence="3">Ribosomal protein S35, mitochondrial</fullName>
    </recommendedName>
</protein>
<sequence>MAPRIQSQRVSNTLLPYLTSSSTSSSSFNTSSCSPSLSLARQFSATAAPQTKLRRQMFEWLNTDGVNYKHHVPGEMNYLAKGRRDADSAPSNRPFPNNRNFVSESVLSEELRNEVYVQVVEQKKSVRAVSVQFGIDMKRIAAVVRLVELERRQRSQGKPMAMPYARAVHEMVPVTPLAERPVFHEPINDLPAHPSTGAQIFYPTTESRSFTRIDAGRVFSAAPEFQDAQRAAYPHPSDLANVIFKKPRKIEWVGKGANYRQVLQPADVRIPHPQQVQMERDRIAFPQERRAVLDRHAERLAKQEKVEQTRRERAKKVHEDSINLVEPEGGRFDFRIKDAFFTNKTVGHDGRAPFAPGRRYGVPTNDRKRGVVKIPTFVKA</sequence>
<dbReference type="GO" id="GO:0003735">
    <property type="term" value="F:structural constituent of ribosome"/>
    <property type="evidence" value="ECO:0007669"/>
    <property type="project" value="TreeGrafter"/>
</dbReference>
<dbReference type="PANTHER" id="PTHR28158:SF1">
    <property type="entry name" value="SMALL RIBOSOMAL SUBUNIT PROTEIN MS45"/>
    <property type="match status" value="1"/>
</dbReference>
<dbReference type="GO" id="GO:0005763">
    <property type="term" value="C:mitochondrial small ribosomal subunit"/>
    <property type="evidence" value="ECO:0007669"/>
    <property type="project" value="TreeGrafter"/>
</dbReference>
<proteinExistence type="predicted"/>
<evidence type="ECO:0000313" key="2">
    <source>
        <dbReference type="Proteomes" id="UP001149165"/>
    </source>
</evidence>
<dbReference type="GO" id="GO:0032543">
    <property type="term" value="P:mitochondrial translation"/>
    <property type="evidence" value="ECO:0007669"/>
    <property type="project" value="TreeGrafter"/>
</dbReference>
<evidence type="ECO:0000313" key="1">
    <source>
        <dbReference type="EMBL" id="KAJ5107818.1"/>
    </source>
</evidence>
<dbReference type="InterPro" id="IPR021036">
    <property type="entry name" value="Ribosomal_mS45"/>
</dbReference>
<evidence type="ECO:0008006" key="3">
    <source>
        <dbReference type="Google" id="ProtNLM"/>
    </source>
</evidence>
<name>A0A9W9KJM2_9EURO</name>
<dbReference type="OrthoDB" id="10052321at2759"/>
<dbReference type="EMBL" id="JAPQKH010000003">
    <property type="protein sequence ID" value="KAJ5107818.1"/>
    <property type="molecule type" value="Genomic_DNA"/>
</dbReference>
<gene>
    <name evidence="1" type="ORF">N7456_004493</name>
</gene>
<reference evidence="1" key="1">
    <citation type="submission" date="2022-11" db="EMBL/GenBank/DDBJ databases">
        <authorList>
            <person name="Petersen C."/>
        </authorList>
    </citation>
    <scope>NUCLEOTIDE SEQUENCE</scope>
    <source>
        <strain evidence="1">IBT 30069</strain>
    </source>
</reference>
<comment type="caution">
    <text evidence="1">The sequence shown here is derived from an EMBL/GenBank/DDBJ whole genome shotgun (WGS) entry which is preliminary data.</text>
</comment>
<keyword evidence="2" id="KW-1185">Reference proteome</keyword>
<dbReference type="Pfam" id="PF12298">
    <property type="entry name" value="Bot1p"/>
    <property type="match status" value="1"/>
</dbReference>
<accession>A0A9W9KJM2</accession>
<dbReference type="Proteomes" id="UP001149165">
    <property type="component" value="Unassembled WGS sequence"/>
</dbReference>
<reference evidence="1" key="2">
    <citation type="journal article" date="2023" name="IMA Fungus">
        <title>Comparative genomic study of the Penicillium genus elucidates a diverse pangenome and 15 lateral gene transfer events.</title>
        <authorList>
            <person name="Petersen C."/>
            <person name="Sorensen T."/>
            <person name="Nielsen M.R."/>
            <person name="Sondergaard T.E."/>
            <person name="Sorensen J.L."/>
            <person name="Fitzpatrick D.A."/>
            <person name="Frisvad J.C."/>
            <person name="Nielsen K.L."/>
        </authorList>
    </citation>
    <scope>NUCLEOTIDE SEQUENCE</scope>
    <source>
        <strain evidence="1">IBT 30069</strain>
    </source>
</reference>
<organism evidence="1 2">
    <name type="scientific">Penicillium angulare</name>
    <dbReference type="NCBI Taxonomy" id="116970"/>
    <lineage>
        <taxon>Eukaryota</taxon>
        <taxon>Fungi</taxon>
        <taxon>Dikarya</taxon>
        <taxon>Ascomycota</taxon>
        <taxon>Pezizomycotina</taxon>
        <taxon>Eurotiomycetes</taxon>
        <taxon>Eurotiomycetidae</taxon>
        <taxon>Eurotiales</taxon>
        <taxon>Aspergillaceae</taxon>
        <taxon>Penicillium</taxon>
    </lineage>
</organism>